<dbReference type="PANTHER" id="PTHR46037">
    <property type="entry name" value="PROTEIN ENHANCER OF SEVENLESS 2B"/>
    <property type="match status" value="1"/>
</dbReference>
<dbReference type="InterPro" id="IPR036860">
    <property type="entry name" value="SH2_dom_sf"/>
</dbReference>
<organism evidence="8 9">
    <name type="scientific">Scyliorhinus torazame</name>
    <name type="common">Cloudy catshark</name>
    <name type="synonym">Catulus torazame</name>
    <dbReference type="NCBI Taxonomy" id="75743"/>
    <lineage>
        <taxon>Eukaryota</taxon>
        <taxon>Metazoa</taxon>
        <taxon>Chordata</taxon>
        <taxon>Craniata</taxon>
        <taxon>Vertebrata</taxon>
        <taxon>Chondrichthyes</taxon>
        <taxon>Elasmobranchii</taxon>
        <taxon>Galeomorphii</taxon>
        <taxon>Galeoidea</taxon>
        <taxon>Carcharhiniformes</taxon>
        <taxon>Scyliorhinidae</taxon>
        <taxon>Scyliorhinus</taxon>
    </lineage>
</organism>
<dbReference type="OrthoDB" id="10255964at2759"/>
<evidence type="ECO:0000256" key="4">
    <source>
        <dbReference type="PROSITE-ProRule" id="PRU00191"/>
    </source>
</evidence>
<reference evidence="8 9" key="1">
    <citation type="journal article" date="2018" name="Nat. Ecol. Evol.">
        <title>Shark genomes provide insights into elasmobranch evolution and the origin of vertebrates.</title>
        <authorList>
            <person name="Hara Y"/>
            <person name="Yamaguchi K"/>
            <person name="Onimaru K"/>
            <person name="Kadota M"/>
            <person name="Koyanagi M"/>
            <person name="Keeley SD"/>
            <person name="Tatsumi K"/>
            <person name="Tanaka K"/>
            <person name="Motone F"/>
            <person name="Kageyama Y"/>
            <person name="Nozu R"/>
            <person name="Adachi N"/>
            <person name="Nishimura O"/>
            <person name="Nakagawa R"/>
            <person name="Tanegashima C"/>
            <person name="Kiyatake I"/>
            <person name="Matsumoto R"/>
            <person name="Murakumo K"/>
            <person name="Nishida K"/>
            <person name="Terakita A"/>
            <person name="Kuratani S"/>
            <person name="Sato K"/>
            <person name="Hyodo S Kuraku.S."/>
        </authorList>
    </citation>
    <scope>NUCLEOTIDE SEQUENCE [LARGE SCALE GENOMIC DNA]</scope>
</reference>
<dbReference type="OMA" id="NKGDMLK"/>
<dbReference type="PRINTS" id="PR00452">
    <property type="entry name" value="SH3DOMAIN"/>
</dbReference>
<dbReference type="SMART" id="SM00326">
    <property type="entry name" value="SH3"/>
    <property type="match status" value="2"/>
</dbReference>
<dbReference type="EMBL" id="BFAA01003079">
    <property type="protein sequence ID" value="GCB68062.1"/>
    <property type="molecule type" value="Genomic_DNA"/>
</dbReference>
<keyword evidence="9" id="KW-1185">Reference proteome</keyword>
<dbReference type="InterPro" id="IPR001452">
    <property type="entry name" value="SH3_domain"/>
</dbReference>
<evidence type="ECO:0000256" key="2">
    <source>
        <dbReference type="ARBA" id="ARBA00022737"/>
    </source>
</evidence>
<dbReference type="Gene3D" id="2.30.30.40">
    <property type="entry name" value="SH3 Domains"/>
    <property type="match status" value="2"/>
</dbReference>
<dbReference type="PRINTS" id="PR00499">
    <property type="entry name" value="P67PHOX"/>
</dbReference>
<keyword evidence="1 5" id="KW-0728">SH3 domain</keyword>
<feature type="domain" description="SH2" evidence="6">
    <location>
        <begin position="60"/>
        <end position="161"/>
    </location>
</feature>
<evidence type="ECO:0000256" key="3">
    <source>
        <dbReference type="ARBA" id="ARBA00022999"/>
    </source>
</evidence>
<protein>
    <recommendedName>
        <fullName evidence="10">GRB2-related adapter protein</fullName>
    </recommendedName>
</protein>
<comment type="caution">
    <text evidence="8">The sequence shown here is derived from an EMBL/GenBank/DDBJ whole genome shotgun (WGS) entry which is preliminary data.</text>
</comment>
<name>A0A401P4L1_SCYTO</name>
<dbReference type="InterPro" id="IPR043539">
    <property type="entry name" value="Grb2-like"/>
</dbReference>
<accession>A0A401P4L1</accession>
<evidence type="ECO:0000259" key="6">
    <source>
        <dbReference type="PROSITE" id="PS50001"/>
    </source>
</evidence>
<dbReference type="SUPFAM" id="SSF50044">
    <property type="entry name" value="SH3-domain"/>
    <property type="match status" value="2"/>
</dbReference>
<dbReference type="Proteomes" id="UP000288216">
    <property type="component" value="Unassembled WGS sequence"/>
</dbReference>
<dbReference type="CDD" id="cd11804">
    <property type="entry name" value="SH3_GRB2_like_N"/>
    <property type="match status" value="1"/>
</dbReference>
<evidence type="ECO:0000313" key="8">
    <source>
        <dbReference type="EMBL" id="GCB68062.1"/>
    </source>
</evidence>
<dbReference type="InterPro" id="IPR000980">
    <property type="entry name" value="SH2"/>
</dbReference>
<dbReference type="Pfam" id="PF07653">
    <property type="entry name" value="SH3_2"/>
    <property type="match status" value="1"/>
</dbReference>
<keyword evidence="2" id="KW-0677">Repeat</keyword>
<dbReference type="Gene3D" id="3.30.505.10">
    <property type="entry name" value="SH2 domain"/>
    <property type="match status" value="1"/>
</dbReference>
<proteinExistence type="predicted"/>
<dbReference type="CDD" id="cd11805">
    <property type="entry name" value="SH3_GRB2_like_C"/>
    <property type="match status" value="1"/>
</dbReference>
<dbReference type="CDD" id="cd09941">
    <property type="entry name" value="SH2_Grb2_like"/>
    <property type="match status" value="1"/>
</dbReference>
<sequence>MEAVALYNFVASATDELSFNMGETLKVLNMEDDPNWYKAELHGQEGFIPKNYIKVKPHDWYIGRISRTSAEELLLKQGYAGAFLLRESESSPGEFSISVNYGKHVQHFKVLRDKDGKYYLWEEKFHSLNELVDFYRTTTIAKKQQIFLRDTKAEDELQKPEHVQACFDFSPQDPTELIFYRGDIIEVVESVDPNWWKGRCRGRVGYFPRNYVQPMVQ</sequence>
<dbReference type="InterPro" id="IPR036028">
    <property type="entry name" value="SH3-like_dom_sf"/>
</dbReference>
<keyword evidence="3 4" id="KW-0727">SH2 domain</keyword>
<dbReference type="PROSITE" id="PS50001">
    <property type="entry name" value="SH2"/>
    <property type="match status" value="1"/>
</dbReference>
<dbReference type="PROSITE" id="PS50002">
    <property type="entry name" value="SH3"/>
    <property type="match status" value="2"/>
</dbReference>
<evidence type="ECO:0000313" key="9">
    <source>
        <dbReference type="Proteomes" id="UP000288216"/>
    </source>
</evidence>
<dbReference type="Pfam" id="PF00018">
    <property type="entry name" value="SH3_1"/>
    <property type="match status" value="1"/>
</dbReference>
<dbReference type="SUPFAM" id="SSF55550">
    <property type="entry name" value="SH2 domain"/>
    <property type="match status" value="1"/>
</dbReference>
<evidence type="ECO:0000256" key="5">
    <source>
        <dbReference type="PROSITE-ProRule" id="PRU00192"/>
    </source>
</evidence>
<dbReference type="FunFam" id="3.30.505.10:FF:000022">
    <property type="entry name" value="Growth factor receptor-bound protein 2"/>
    <property type="match status" value="1"/>
</dbReference>
<evidence type="ECO:0000256" key="1">
    <source>
        <dbReference type="ARBA" id="ARBA00022443"/>
    </source>
</evidence>
<evidence type="ECO:0008006" key="10">
    <source>
        <dbReference type="Google" id="ProtNLM"/>
    </source>
</evidence>
<dbReference type="PRINTS" id="PR00401">
    <property type="entry name" value="SH2DOMAIN"/>
</dbReference>
<dbReference type="STRING" id="75743.A0A401P4L1"/>
<feature type="domain" description="SH3" evidence="7">
    <location>
        <begin position="158"/>
        <end position="217"/>
    </location>
</feature>
<feature type="domain" description="SH3" evidence="7">
    <location>
        <begin position="1"/>
        <end position="58"/>
    </location>
</feature>
<dbReference type="Pfam" id="PF00017">
    <property type="entry name" value="SH2"/>
    <property type="match status" value="1"/>
</dbReference>
<gene>
    <name evidence="8" type="ORF">scyTo_0008168</name>
</gene>
<dbReference type="SMART" id="SM00252">
    <property type="entry name" value="SH2"/>
    <property type="match status" value="1"/>
</dbReference>
<evidence type="ECO:0000259" key="7">
    <source>
        <dbReference type="PROSITE" id="PS50002"/>
    </source>
</evidence>
<dbReference type="AlphaFoldDB" id="A0A401P4L1"/>